<accession>A0A084J773</accession>
<dbReference type="InterPro" id="IPR014199">
    <property type="entry name" value="Spore_YtxC"/>
</dbReference>
<comment type="caution">
    <text evidence="1">The sequence shown here is derived from an EMBL/GenBank/DDBJ whole genome shotgun (WGS) entry which is preliminary data.</text>
</comment>
<dbReference type="Proteomes" id="UP000028542">
    <property type="component" value="Unassembled WGS sequence"/>
</dbReference>
<sequence>MLLLTIVNNSYKDYVLNQVKSMSEYLREKKKCINLKIENDELDECIHIYWEDGDYTEDEVKKLFNYYTANILYGVIINEFLEKRVNKHLNETYNFLNYNDISIVKKDIYKILKEEVPIDDTVIYYMNKKNSILDRIINCIEEGNVLNIKGFMDFRSKELMPQIYTIIEKVVESYMIEKEYNEFISLLKYFVEIQESKAEKVDLYIGKRGDSYILRDEFGNNIMETLLNEICENKNIVDVSQDDLVISGLITMCPKKIVIHSANRCKNKELINTLEKVFENRIYHCSGCNECLMFKEIIEMPIDNNIKV</sequence>
<dbReference type="Pfam" id="PF08812">
    <property type="entry name" value="YtxC"/>
    <property type="match status" value="1"/>
</dbReference>
<reference evidence="1 2" key="1">
    <citation type="submission" date="2014-07" db="EMBL/GenBank/DDBJ databases">
        <title>Draft genome of Clostridium sulfidigenes 113A isolated from sediments associated with methane hydrate from Krishna Godavari basin.</title>
        <authorList>
            <person name="Honkalas V.S."/>
            <person name="Dabir A.P."/>
            <person name="Arora P."/>
            <person name="Dhakephalkar P.K."/>
        </authorList>
    </citation>
    <scope>NUCLEOTIDE SEQUENCE [LARGE SCALE GENOMIC DNA]</scope>
    <source>
        <strain evidence="1 2">113A</strain>
    </source>
</reference>
<dbReference type="RefSeq" id="WP_035135819.1">
    <property type="nucleotide sequence ID" value="NZ_JPMD01000064.1"/>
</dbReference>
<proteinExistence type="predicted"/>
<dbReference type="STRING" id="318464.IO99_18480"/>
<dbReference type="AlphaFoldDB" id="A0A084J773"/>
<evidence type="ECO:0008006" key="3">
    <source>
        <dbReference type="Google" id="ProtNLM"/>
    </source>
</evidence>
<evidence type="ECO:0000313" key="1">
    <source>
        <dbReference type="EMBL" id="KEZ84807.1"/>
    </source>
</evidence>
<keyword evidence="2" id="KW-1185">Reference proteome</keyword>
<gene>
    <name evidence="1" type="ORF">IO99_18480</name>
</gene>
<evidence type="ECO:0000313" key="2">
    <source>
        <dbReference type="Proteomes" id="UP000028542"/>
    </source>
</evidence>
<name>A0A084J773_9CLOT</name>
<dbReference type="eggNOG" id="ENOG5031S9P">
    <property type="taxonomic scope" value="Bacteria"/>
</dbReference>
<protein>
    <recommendedName>
        <fullName evidence="3">Sporulation protein</fullName>
    </recommendedName>
</protein>
<organism evidence="1 2">
    <name type="scientific">Clostridium sulfidigenes</name>
    <dbReference type="NCBI Taxonomy" id="318464"/>
    <lineage>
        <taxon>Bacteria</taxon>
        <taxon>Bacillati</taxon>
        <taxon>Bacillota</taxon>
        <taxon>Clostridia</taxon>
        <taxon>Eubacteriales</taxon>
        <taxon>Clostridiaceae</taxon>
        <taxon>Clostridium</taxon>
    </lineage>
</organism>
<dbReference type="NCBIfam" id="TIGR02834">
    <property type="entry name" value="spo_ytxC"/>
    <property type="match status" value="1"/>
</dbReference>
<dbReference type="EMBL" id="JPMD01000064">
    <property type="protein sequence ID" value="KEZ84807.1"/>
    <property type="molecule type" value="Genomic_DNA"/>
</dbReference>